<evidence type="ECO:0000313" key="4">
    <source>
        <dbReference type="Proteomes" id="UP000630353"/>
    </source>
</evidence>
<keyword evidence="2" id="KW-0732">Signal</keyword>
<evidence type="ECO:0000256" key="1">
    <source>
        <dbReference type="SAM" id="MobiDB-lite"/>
    </source>
</evidence>
<reference evidence="3" key="1">
    <citation type="journal article" date="2014" name="Int. J. Syst. Evol. Microbiol.">
        <title>Complete genome sequence of Corynebacterium casei LMG S-19264T (=DSM 44701T), isolated from a smear-ripened cheese.</title>
        <authorList>
            <consortium name="US DOE Joint Genome Institute (JGI-PGF)"/>
            <person name="Walter F."/>
            <person name="Albersmeier A."/>
            <person name="Kalinowski J."/>
            <person name="Ruckert C."/>
        </authorList>
    </citation>
    <scope>NUCLEOTIDE SEQUENCE</scope>
    <source>
        <strain evidence="3">KCTC 42651</strain>
    </source>
</reference>
<organism evidence="3 4">
    <name type="scientific">Thalassobaculum fulvum</name>
    <dbReference type="NCBI Taxonomy" id="1633335"/>
    <lineage>
        <taxon>Bacteria</taxon>
        <taxon>Pseudomonadati</taxon>
        <taxon>Pseudomonadota</taxon>
        <taxon>Alphaproteobacteria</taxon>
        <taxon>Rhodospirillales</taxon>
        <taxon>Thalassobaculaceae</taxon>
        <taxon>Thalassobaculum</taxon>
    </lineage>
</organism>
<name>A0A918XRY4_9PROT</name>
<reference evidence="3" key="2">
    <citation type="submission" date="2020-09" db="EMBL/GenBank/DDBJ databases">
        <authorList>
            <person name="Sun Q."/>
            <person name="Kim S."/>
        </authorList>
    </citation>
    <scope>NUCLEOTIDE SEQUENCE</scope>
    <source>
        <strain evidence="3">KCTC 42651</strain>
    </source>
</reference>
<protein>
    <recommendedName>
        <fullName evidence="5">Flagellar protein FliL</fullName>
    </recommendedName>
</protein>
<dbReference type="Proteomes" id="UP000630353">
    <property type="component" value="Unassembled WGS sequence"/>
</dbReference>
<gene>
    <name evidence="3" type="ORF">GCM10017083_25000</name>
</gene>
<keyword evidence="4" id="KW-1185">Reference proteome</keyword>
<feature type="compositionally biased region" description="Basic and acidic residues" evidence="1">
    <location>
        <begin position="40"/>
        <end position="56"/>
    </location>
</feature>
<feature type="chain" id="PRO_5037825888" description="Flagellar protein FliL" evidence="2">
    <location>
        <begin position="22"/>
        <end position="163"/>
    </location>
</feature>
<feature type="signal peptide" evidence="2">
    <location>
        <begin position="1"/>
        <end position="21"/>
    </location>
</feature>
<accession>A0A918XRY4</accession>
<evidence type="ECO:0008006" key="5">
    <source>
        <dbReference type="Google" id="ProtNLM"/>
    </source>
</evidence>
<evidence type="ECO:0000256" key="2">
    <source>
        <dbReference type="SAM" id="SignalP"/>
    </source>
</evidence>
<dbReference type="EMBL" id="BMZS01000005">
    <property type="protein sequence ID" value="GHD51028.1"/>
    <property type="molecule type" value="Genomic_DNA"/>
</dbReference>
<dbReference type="AlphaFoldDB" id="A0A918XRY4"/>
<proteinExistence type="predicted"/>
<evidence type="ECO:0000313" key="3">
    <source>
        <dbReference type="EMBL" id="GHD51028.1"/>
    </source>
</evidence>
<sequence>MSRRSKPARAAVLASALMVGAAFVLTPWSAGRASEASSTTERKQAEKQQKKKDKEFNRDIEYRRMIGPKVLALGPYSISLFVRGQPLEARLRVAVQMTTEQARVQLEAQKMAVNGIVYPLAVRLFEQGRPTTDQIRAFKDDTREQLLQRYPDMIDEVFIESMI</sequence>
<comment type="caution">
    <text evidence="3">The sequence shown here is derived from an EMBL/GenBank/DDBJ whole genome shotgun (WGS) entry which is preliminary data.</text>
</comment>
<dbReference type="RefSeq" id="WP_189989977.1">
    <property type="nucleotide sequence ID" value="NZ_BMZS01000005.1"/>
</dbReference>
<feature type="region of interest" description="Disordered" evidence="1">
    <location>
        <begin position="31"/>
        <end position="56"/>
    </location>
</feature>